<keyword evidence="3" id="KW-1185">Reference proteome</keyword>
<comment type="caution">
    <text evidence="2">The sequence shown here is derived from an EMBL/GenBank/DDBJ whole genome shotgun (WGS) entry which is preliminary data.</text>
</comment>
<feature type="signal peptide" evidence="1">
    <location>
        <begin position="1"/>
        <end position="24"/>
    </location>
</feature>
<sequence length="319" mass="34223">MPHALRRLAHAFTLLLAVALPAAAADAPPDVAVFVARLDLKAGTINELRNITPTKGSHIQPAFTPDGAAVVYSAGHTGSYNVYRHELASGSTTAVTQTTENLYSPTPLADGSGFSAIRVVTADPAYGIEMHQPSLWRFGWDGQPVAPVVPVKRIGYHAWITPELIAAFIVDDVPQRNQHRAVLIDRRSGQQTLLTDKPGRALGRTADGRRALFVDQTDPQRWRISAQGPDEATPQVLVETPPLPEGDKPANRPQYFARLPDGSLLMARGHLFLRWDGKAGSGFQPFADLPALGGAVRNIAASPDGTRLAVSVTLTPPKP</sequence>
<dbReference type="Gene3D" id="2.120.10.30">
    <property type="entry name" value="TolB, C-terminal domain"/>
    <property type="match status" value="1"/>
</dbReference>
<dbReference type="Proteomes" id="UP001606301">
    <property type="component" value="Unassembled WGS sequence"/>
</dbReference>
<organism evidence="2 3">
    <name type="scientific">Pelomonas margarita</name>
    <dbReference type="NCBI Taxonomy" id="3299031"/>
    <lineage>
        <taxon>Bacteria</taxon>
        <taxon>Pseudomonadati</taxon>
        <taxon>Pseudomonadota</taxon>
        <taxon>Betaproteobacteria</taxon>
        <taxon>Burkholderiales</taxon>
        <taxon>Sphaerotilaceae</taxon>
        <taxon>Roseateles</taxon>
    </lineage>
</organism>
<protein>
    <submittedName>
        <fullName evidence="2">TolB family protein</fullName>
    </submittedName>
</protein>
<evidence type="ECO:0000313" key="2">
    <source>
        <dbReference type="EMBL" id="MFG6440299.1"/>
    </source>
</evidence>
<dbReference type="SUPFAM" id="SSF82171">
    <property type="entry name" value="DPP6 N-terminal domain-like"/>
    <property type="match status" value="1"/>
</dbReference>
<gene>
    <name evidence="2" type="ORF">ACG0Z3_06335</name>
</gene>
<feature type="chain" id="PRO_5046166568" evidence="1">
    <location>
        <begin position="25"/>
        <end position="319"/>
    </location>
</feature>
<dbReference type="RefSeq" id="WP_394396372.1">
    <property type="nucleotide sequence ID" value="NZ_JBIGHW010000003.1"/>
</dbReference>
<accession>A0ABW7FF01</accession>
<name>A0ABW7FF01_9BURK</name>
<dbReference type="InterPro" id="IPR011659">
    <property type="entry name" value="WD40"/>
</dbReference>
<proteinExistence type="predicted"/>
<dbReference type="Pfam" id="PF07676">
    <property type="entry name" value="PD40"/>
    <property type="match status" value="1"/>
</dbReference>
<dbReference type="EMBL" id="JBIGHW010000003">
    <property type="protein sequence ID" value="MFG6440299.1"/>
    <property type="molecule type" value="Genomic_DNA"/>
</dbReference>
<evidence type="ECO:0000256" key="1">
    <source>
        <dbReference type="SAM" id="SignalP"/>
    </source>
</evidence>
<reference evidence="2 3" key="1">
    <citation type="submission" date="2024-08" db="EMBL/GenBank/DDBJ databases">
        <authorList>
            <person name="Lu H."/>
        </authorList>
    </citation>
    <scope>NUCLEOTIDE SEQUENCE [LARGE SCALE GENOMIC DNA]</scope>
    <source>
        <strain evidence="2 3">LKC17W</strain>
    </source>
</reference>
<evidence type="ECO:0000313" key="3">
    <source>
        <dbReference type="Proteomes" id="UP001606301"/>
    </source>
</evidence>
<dbReference type="InterPro" id="IPR011042">
    <property type="entry name" value="6-blade_b-propeller_TolB-like"/>
</dbReference>
<keyword evidence="1" id="KW-0732">Signal</keyword>